<sequence>MQQGSVMAGGFSERLKRLRKQAGMTQEALARAANVSNTTVAKLEQGVGDPTWNTVVALARALGVSVAEFDEGGEAEVPEQPEVLPEKPAPKKPKGKK</sequence>
<proteinExistence type="predicted"/>
<feature type="domain" description="HTH cro/C1-type" evidence="3">
    <location>
        <begin position="15"/>
        <end position="69"/>
    </location>
</feature>
<dbReference type="InterPro" id="IPR010982">
    <property type="entry name" value="Lambda_DNA-bd_dom_sf"/>
</dbReference>
<organism evidence="4 5">
    <name type="scientific">Gemmata palustris</name>
    <dbReference type="NCBI Taxonomy" id="2822762"/>
    <lineage>
        <taxon>Bacteria</taxon>
        <taxon>Pseudomonadati</taxon>
        <taxon>Planctomycetota</taxon>
        <taxon>Planctomycetia</taxon>
        <taxon>Gemmatales</taxon>
        <taxon>Gemmataceae</taxon>
        <taxon>Gemmata</taxon>
    </lineage>
</organism>
<dbReference type="SUPFAM" id="SSF47413">
    <property type="entry name" value="lambda repressor-like DNA-binding domains"/>
    <property type="match status" value="1"/>
</dbReference>
<comment type="caution">
    <text evidence="4">The sequence shown here is derived from an EMBL/GenBank/DDBJ whole genome shotgun (WGS) entry which is preliminary data.</text>
</comment>
<dbReference type="EMBL" id="JAGKQQ010000001">
    <property type="protein sequence ID" value="MBP3959441.1"/>
    <property type="molecule type" value="Genomic_DNA"/>
</dbReference>
<reference evidence="4 5" key="1">
    <citation type="submission" date="2021-04" db="EMBL/GenBank/DDBJ databases">
        <authorList>
            <person name="Ivanova A."/>
        </authorList>
    </citation>
    <scope>NUCLEOTIDE SEQUENCE [LARGE SCALE GENOMIC DNA]</scope>
    <source>
        <strain evidence="4 5">G18</strain>
    </source>
</reference>
<evidence type="ECO:0000313" key="5">
    <source>
        <dbReference type="Proteomes" id="UP000676565"/>
    </source>
</evidence>
<protein>
    <submittedName>
        <fullName evidence="4">Helix-turn-helix transcriptional regulator</fullName>
    </submittedName>
</protein>
<keyword evidence="1" id="KW-0238">DNA-binding</keyword>
<evidence type="ECO:0000259" key="3">
    <source>
        <dbReference type="PROSITE" id="PS50943"/>
    </source>
</evidence>
<gene>
    <name evidence="4" type="ORF">J8F10_29710</name>
</gene>
<dbReference type="InterPro" id="IPR001387">
    <property type="entry name" value="Cro/C1-type_HTH"/>
</dbReference>
<dbReference type="PANTHER" id="PTHR46797">
    <property type="entry name" value="HTH-TYPE TRANSCRIPTIONAL REGULATOR"/>
    <property type="match status" value="1"/>
</dbReference>
<dbReference type="Proteomes" id="UP000676565">
    <property type="component" value="Unassembled WGS sequence"/>
</dbReference>
<dbReference type="PROSITE" id="PS50943">
    <property type="entry name" value="HTH_CROC1"/>
    <property type="match status" value="1"/>
</dbReference>
<evidence type="ECO:0000256" key="1">
    <source>
        <dbReference type="ARBA" id="ARBA00023125"/>
    </source>
</evidence>
<dbReference type="Gene3D" id="1.10.260.40">
    <property type="entry name" value="lambda repressor-like DNA-binding domains"/>
    <property type="match status" value="1"/>
</dbReference>
<feature type="region of interest" description="Disordered" evidence="2">
    <location>
        <begin position="72"/>
        <end position="97"/>
    </location>
</feature>
<keyword evidence="5" id="KW-1185">Reference proteome</keyword>
<dbReference type="SMART" id="SM00530">
    <property type="entry name" value="HTH_XRE"/>
    <property type="match status" value="1"/>
</dbReference>
<name>A0ABS5C0F0_9BACT</name>
<evidence type="ECO:0000313" key="4">
    <source>
        <dbReference type="EMBL" id="MBP3959441.1"/>
    </source>
</evidence>
<dbReference type="Pfam" id="PF13560">
    <property type="entry name" value="HTH_31"/>
    <property type="match status" value="1"/>
</dbReference>
<dbReference type="InterPro" id="IPR050807">
    <property type="entry name" value="TransReg_Diox_bact_type"/>
</dbReference>
<dbReference type="CDD" id="cd00093">
    <property type="entry name" value="HTH_XRE"/>
    <property type="match status" value="1"/>
</dbReference>
<dbReference type="RefSeq" id="WP_210660091.1">
    <property type="nucleotide sequence ID" value="NZ_JAGKQQ010000001.1"/>
</dbReference>
<accession>A0ABS5C0F0</accession>
<evidence type="ECO:0000256" key="2">
    <source>
        <dbReference type="SAM" id="MobiDB-lite"/>
    </source>
</evidence>
<dbReference type="PANTHER" id="PTHR46797:SF1">
    <property type="entry name" value="METHYLPHOSPHONATE SYNTHASE"/>
    <property type="match status" value="1"/>
</dbReference>